<accession>A0A0E9XQ49</accession>
<evidence type="ECO:0000313" key="1">
    <source>
        <dbReference type="EMBL" id="JAI03814.1"/>
    </source>
</evidence>
<protein>
    <submittedName>
        <fullName evidence="1">Uncharacterized protein</fullName>
    </submittedName>
</protein>
<sequence>MVSKPMTALKSVTAHLTGHVLLNICVVVVIANTGPGKSCLCLIVLKHDMQSFLGAKCSPFVLF</sequence>
<organism evidence="1">
    <name type="scientific">Anguilla anguilla</name>
    <name type="common">European freshwater eel</name>
    <name type="synonym">Muraena anguilla</name>
    <dbReference type="NCBI Taxonomy" id="7936"/>
    <lineage>
        <taxon>Eukaryota</taxon>
        <taxon>Metazoa</taxon>
        <taxon>Chordata</taxon>
        <taxon>Craniata</taxon>
        <taxon>Vertebrata</taxon>
        <taxon>Euteleostomi</taxon>
        <taxon>Actinopterygii</taxon>
        <taxon>Neopterygii</taxon>
        <taxon>Teleostei</taxon>
        <taxon>Anguilliformes</taxon>
        <taxon>Anguillidae</taxon>
        <taxon>Anguilla</taxon>
    </lineage>
</organism>
<dbReference type="AlphaFoldDB" id="A0A0E9XQ49"/>
<dbReference type="EMBL" id="GBXM01004764">
    <property type="protein sequence ID" value="JAI03814.1"/>
    <property type="molecule type" value="Transcribed_RNA"/>
</dbReference>
<name>A0A0E9XQ49_ANGAN</name>
<reference evidence="1" key="2">
    <citation type="journal article" date="2015" name="Fish Shellfish Immunol.">
        <title>Early steps in the European eel (Anguilla anguilla)-Vibrio vulnificus interaction in the gills: Role of the RtxA13 toxin.</title>
        <authorList>
            <person name="Callol A."/>
            <person name="Pajuelo D."/>
            <person name="Ebbesson L."/>
            <person name="Teles M."/>
            <person name="MacKenzie S."/>
            <person name="Amaro C."/>
        </authorList>
    </citation>
    <scope>NUCLEOTIDE SEQUENCE</scope>
</reference>
<reference evidence="1" key="1">
    <citation type="submission" date="2014-11" db="EMBL/GenBank/DDBJ databases">
        <authorList>
            <person name="Amaro Gonzalez C."/>
        </authorList>
    </citation>
    <scope>NUCLEOTIDE SEQUENCE</scope>
</reference>
<proteinExistence type="predicted"/>